<dbReference type="OrthoDB" id="6704657at2759"/>
<dbReference type="PANTHER" id="PTHR10773:SF19">
    <property type="match status" value="1"/>
</dbReference>
<dbReference type="Proteomes" id="UP001153737">
    <property type="component" value="Chromosome 4"/>
</dbReference>
<protein>
    <submittedName>
        <fullName evidence="1">Uncharacterized protein</fullName>
    </submittedName>
</protein>
<accession>A0A9N9SFB5</accession>
<dbReference type="PANTHER" id="PTHR10773">
    <property type="entry name" value="DNA-DIRECTED RNA POLYMERASES I, II, AND III SUBUNIT RPABC2"/>
    <property type="match status" value="1"/>
</dbReference>
<organism evidence="1 2">
    <name type="scientific">Phaedon cochleariae</name>
    <name type="common">Mustard beetle</name>
    <dbReference type="NCBI Taxonomy" id="80249"/>
    <lineage>
        <taxon>Eukaryota</taxon>
        <taxon>Metazoa</taxon>
        <taxon>Ecdysozoa</taxon>
        <taxon>Arthropoda</taxon>
        <taxon>Hexapoda</taxon>
        <taxon>Insecta</taxon>
        <taxon>Pterygota</taxon>
        <taxon>Neoptera</taxon>
        <taxon>Endopterygota</taxon>
        <taxon>Coleoptera</taxon>
        <taxon>Polyphaga</taxon>
        <taxon>Cucujiformia</taxon>
        <taxon>Chrysomeloidea</taxon>
        <taxon>Chrysomelidae</taxon>
        <taxon>Chrysomelinae</taxon>
        <taxon>Chrysomelini</taxon>
        <taxon>Phaedon</taxon>
    </lineage>
</organism>
<sequence length="254" mass="29191">MCVNEGKEALARKQFLEIFRSKNLGLFQPKKDQCDTCIGYKQKHVSEEIYAGHVKRKDEKREQKKLEKEKAIRGEQLTYTMDLQAVKLSPMLEASALYYKMKLCVHNFTLHNIATKDVTCYLWNESEGGLVAAVFASCVIDFLEKEVEKHRADSVMIISDSCTYQNRNAVLGNALLKFAVDKKVIITQHYLEKGHTQMEVDSVHSTIEGKLRNKEGYLPSDYARICREARPKQPYQVHYLDHQVFLSSSLCSIC</sequence>
<dbReference type="AlphaFoldDB" id="A0A9N9SFB5"/>
<evidence type="ECO:0000313" key="1">
    <source>
        <dbReference type="EMBL" id="CAG9820719.1"/>
    </source>
</evidence>
<name>A0A9N9SFB5_PHACE</name>
<proteinExistence type="predicted"/>
<evidence type="ECO:0000313" key="2">
    <source>
        <dbReference type="Proteomes" id="UP001153737"/>
    </source>
</evidence>
<keyword evidence="2" id="KW-1185">Reference proteome</keyword>
<reference evidence="1" key="1">
    <citation type="submission" date="2022-01" db="EMBL/GenBank/DDBJ databases">
        <authorList>
            <person name="King R."/>
        </authorList>
    </citation>
    <scope>NUCLEOTIDE SEQUENCE</scope>
</reference>
<gene>
    <name evidence="1" type="ORF">PHAECO_LOCUS8660</name>
</gene>
<dbReference type="EMBL" id="OU896710">
    <property type="protein sequence ID" value="CAG9820719.1"/>
    <property type="molecule type" value="Genomic_DNA"/>
</dbReference>
<reference evidence="1" key="2">
    <citation type="submission" date="2022-10" db="EMBL/GenBank/DDBJ databases">
        <authorList>
            <consortium name="ENA_rothamsted_submissions"/>
            <consortium name="culmorum"/>
            <person name="King R."/>
        </authorList>
    </citation>
    <scope>NUCLEOTIDE SEQUENCE</scope>
</reference>